<comment type="caution">
    <text evidence="2">The sequence shown here is derived from an EMBL/GenBank/DDBJ whole genome shotgun (WGS) entry which is preliminary data.</text>
</comment>
<dbReference type="InterPro" id="IPR013783">
    <property type="entry name" value="Ig-like_fold"/>
</dbReference>
<organism evidence="2 3">
    <name type="scientific">Cardiosporidium cionae</name>
    <dbReference type="NCBI Taxonomy" id="476202"/>
    <lineage>
        <taxon>Eukaryota</taxon>
        <taxon>Sar</taxon>
        <taxon>Alveolata</taxon>
        <taxon>Apicomplexa</taxon>
        <taxon>Aconoidasida</taxon>
        <taxon>Nephromycida</taxon>
        <taxon>Cardiosporidium</taxon>
    </lineage>
</organism>
<dbReference type="Proteomes" id="UP000823046">
    <property type="component" value="Unassembled WGS sequence"/>
</dbReference>
<protein>
    <submittedName>
        <fullName evidence="2">Uncharacterized protein</fullName>
    </submittedName>
</protein>
<evidence type="ECO:0000256" key="1">
    <source>
        <dbReference type="PROSITE-ProRule" id="PRU00087"/>
    </source>
</evidence>
<evidence type="ECO:0000313" key="3">
    <source>
        <dbReference type="Proteomes" id="UP000823046"/>
    </source>
</evidence>
<evidence type="ECO:0000313" key="2">
    <source>
        <dbReference type="EMBL" id="KAF8822713.1"/>
    </source>
</evidence>
<gene>
    <name evidence="2" type="ORF">IE077_002949</name>
</gene>
<dbReference type="PROSITE" id="PS50194">
    <property type="entry name" value="FILAMIN_REPEAT"/>
    <property type="match status" value="1"/>
</dbReference>
<dbReference type="EMBL" id="JADAQX010000029">
    <property type="protein sequence ID" value="KAF8822713.1"/>
    <property type="molecule type" value="Genomic_DNA"/>
</dbReference>
<keyword evidence="3" id="KW-1185">Reference proteome</keyword>
<sequence length="338" mass="38214">MHPYVISNRAGKKELHVHFDGLPIAGSPFDVVITSGTPCPASSRILGEGATECLASPSPNAIAKYYKATDCKLRVPQKMLQQNDVINQFVVLICDEFSNRVASGHHALCVNGRNGAKVKKVLDKKDGTYLISYAVYVPQEYFLRPPETPEMAEKADRATYAENSNSSNNTPKAYFDPTEKFNRDFHVEIDIFLNNMALFGCPLRVRVRNLAMLHNFYAKLSQMTKNEGDLAFEKHLSRAKFSQAVISLDKNAPAIEETELTTIETELRNITLEGCKQSSNFLQLRDETSSAVVVGKGRSIQQRWRQLLDIRVIRDTSRVDTREPERYRNKHWLTVTMV</sequence>
<accession>A0ABQ7JFA2</accession>
<dbReference type="Gene3D" id="2.60.40.10">
    <property type="entry name" value="Immunoglobulins"/>
    <property type="match status" value="1"/>
</dbReference>
<feature type="repeat" description="Filamin" evidence="1">
    <location>
        <begin position="11"/>
        <end position="33"/>
    </location>
</feature>
<name>A0ABQ7JFA2_9APIC</name>
<dbReference type="InterPro" id="IPR017868">
    <property type="entry name" value="Filamin/ABP280_repeat-like"/>
</dbReference>
<proteinExistence type="predicted"/>
<reference evidence="2 3" key="1">
    <citation type="journal article" date="2020" name="bioRxiv">
        <title>Metabolic contributions of an alphaproteobacterial endosymbiont in the apicomplexan Cardiosporidium cionae.</title>
        <authorList>
            <person name="Hunter E.S."/>
            <person name="Paight C.J."/>
            <person name="Lane C.E."/>
        </authorList>
    </citation>
    <scope>NUCLEOTIDE SEQUENCE [LARGE SCALE GENOMIC DNA]</scope>
    <source>
        <strain evidence="2">ESH_2018</strain>
    </source>
</reference>